<evidence type="ECO:0000313" key="2">
    <source>
        <dbReference type="Proteomes" id="UP000830116"/>
    </source>
</evidence>
<keyword evidence="2" id="KW-1185">Reference proteome</keyword>
<organism evidence="1 2">
    <name type="scientific">Bdellovibrio reynosensis</name>
    <dbReference type="NCBI Taxonomy" id="2835041"/>
    <lineage>
        <taxon>Bacteria</taxon>
        <taxon>Pseudomonadati</taxon>
        <taxon>Bdellovibrionota</taxon>
        <taxon>Bdellovibrionia</taxon>
        <taxon>Bdellovibrionales</taxon>
        <taxon>Pseudobdellovibrionaceae</taxon>
        <taxon>Bdellovibrio</taxon>
    </lineage>
</organism>
<sequence>MKKMLMALAIPGLLIGCSKDDKPANPSKNSFFGMFLGQSAHQITVLNADDQPIANAEILIGDALNAPFSGNFITTDANGNANVPTEWTSAEALTIDAKGYVRATYLAQEPGAVTIKLRKSVNKTQYEVKGPTTGLPIQDKDGWVDFGLVMPAFSKADILSFNLDNVISAQNDQIEAMGQKIDVPANISLPSQREKYALFTITLDKPNYRIYFGQDGVNRVFAAKGRFPFKSTVDALRNGADFFDLINDFKLTGGAIRDVDVKSASTNLTMPTGELSFKDPKYVQAPQVRGDEAFMALGVANQQGFLIPTDVKRVEPGQKMAINTLPGAENFALGIVQRPKEKGDRMSATLIPFTGTVAPKMLPLVADPVIQGDELLLPKFNSVEGVNPIATYTLLTKEEDVKQGSATVKIQTPQWEIYATTWVERVKLPEFPTALAIPGTKRWNVNFIGSQTASQVPAGPAIIDAATHVTHSSISF</sequence>
<name>A0ABY4C972_9BACT</name>
<proteinExistence type="predicted"/>
<dbReference type="PROSITE" id="PS51257">
    <property type="entry name" value="PROKAR_LIPOPROTEIN"/>
    <property type="match status" value="1"/>
</dbReference>
<dbReference type="Proteomes" id="UP000830116">
    <property type="component" value="Chromosome"/>
</dbReference>
<evidence type="ECO:0008006" key="3">
    <source>
        <dbReference type="Google" id="ProtNLM"/>
    </source>
</evidence>
<dbReference type="EMBL" id="CP093442">
    <property type="protein sequence ID" value="UOF01490.1"/>
    <property type="molecule type" value="Genomic_DNA"/>
</dbReference>
<reference evidence="1" key="1">
    <citation type="submission" date="2022-03" db="EMBL/GenBank/DDBJ databases">
        <title>Genome Identification and Characterization of new species Bdellovibrio reynosense LBG001 sp. nov. from a Mexico soil sample.</title>
        <authorList>
            <person name="Camilli A."/>
            <person name="Ajao Y."/>
            <person name="Guo X."/>
        </authorList>
    </citation>
    <scope>NUCLEOTIDE SEQUENCE</scope>
    <source>
        <strain evidence="1">LBG001</strain>
    </source>
</reference>
<protein>
    <recommendedName>
        <fullName evidence="3">BIG2 domain-containing protein</fullName>
    </recommendedName>
</protein>
<evidence type="ECO:0000313" key="1">
    <source>
        <dbReference type="EMBL" id="UOF01490.1"/>
    </source>
</evidence>
<gene>
    <name evidence="1" type="ORF">MNR06_00795</name>
</gene>
<dbReference type="RefSeq" id="WP_243537930.1">
    <property type="nucleotide sequence ID" value="NZ_CP093442.1"/>
</dbReference>
<accession>A0ABY4C972</accession>